<dbReference type="EMBL" id="CADCWJ010000475">
    <property type="protein sequence ID" value="CAA9567707.1"/>
    <property type="molecule type" value="Genomic_DNA"/>
</dbReference>
<reference evidence="2" key="1">
    <citation type="submission" date="2020-02" db="EMBL/GenBank/DDBJ databases">
        <authorList>
            <person name="Meier V. D."/>
        </authorList>
    </citation>
    <scope>NUCLEOTIDE SEQUENCE</scope>
    <source>
        <strain evidence="2">AVDCRST_MAG87</strain>
    </source>
</reference>
<name>A0A6J4V5T8_9BACT</name>
<dbReference type="GO" id="GO:0006508">
    <property type="term" value="P:proteolysis"/>
    <property type="evidence" value="ECO:0007669"/>
    <property type="project" value="UniProtKB-KW"/>
</dbReference>
<evidence type="ECO:0000259" key="1">
    <source>
        <dbReference type="PROSITE" id="PS51787"/>
    </source>
</evidence>
<accession>A0A6J4V5T8</accession>
<dbReference type="AlphaFoldDB" id="A0A6J4V5T8"/>
<sequence length="218" mass="23796">MPSQLPLFPLGTVLFPGMPLPLRIFERRYLTMLSDRRESSPAFGVVLIRGGQEVGEIPQVSMIGTTANLESLETRPDGTLEIAVSGGERFGIEFIDWSGDYPVATISAISGTEVPPSETGPLLARTGAMFNRFVGGVAALYDRRFSTWTEPEDVASAVYDLASRLPLHTWERQAILDDPDTASQLREVNRLVRRELALLRAGTGGRVVNHPGGLFTVN</sequence>
<organism evidence="2">
    <name type="scientific">uncultured Thermomicrobiales bacterium</name>
    <dbReference type="NCBI Taxonomy" id="1645740"/>
    <lineage>
        <taxon>Bacteria</taxon>
        <taxon>Pseudomonadati</taxon>
        <taxon>Thermomicrobiota</taxon>
        <taxon>Thermomicrobia</taxon>
        <taxon>Thermomicrobiales</taxon>
        <taxon>environmental samples</taxon>
    </lineage>
</organism>
<protein>
    <submittedName>
        <fullName evidence="2">Uncharacterized protein, similar to the N-terminal domain of Lon protease</fullName>
    </submittedName>
</protein>
<dbReference type="Pfam" id="PF02190">
    <property type="entry name" value="LON_substr_bdg"/>
    <property type="match status" value="1"/>
</dbReference>
<dbReference type="Gene3D" id="2.30.130.40">
    <property type="entry name" value="LON domain-like"/>
    <property type="match status" value="1"/>
</dbReference>
<dbReference type="PANTHER" id="PTHR46732:SF8">
    <property type="entry name" value="ATP-DEPENDENT PROTEASE LA (LON) DOMAIN PROTEIN"/>
    <property type="match status" value="1"/>
</dbReference>
<gene>
    <name evidence="2" type="ORF">AVDCRST_MAG87-2098</name>
</gene>
<dbReference type="PROSITE" id="PS51787">
    <property type="entry name" value="LON_N"/>
    <property type="match status" value="1"/>
</dbReference>
<dbReference type="InterPro" id="IPR015947">
    <property type="entry name" value="PUA-like_sf"/>
</dbReference>
<dbReference type="SMART" id="SM00464">
    <property type="entry name" value="LON"/>
    <property type="match status" value="1"/>
</dbReference>
<dbReference type="PANTHER" id="PTHR46732">
    <property type="entry name" value="ATP-DEPENDENT PROTEASE LA (LON) DOMAIN PROTEIN"/>
    <property type="match status" value="1"/>
</dbReference>
<evidence type="ECO:0000313" key="2">
    <source>
        <dbReference type="EMBL" id="CAA9567707.1"/>
    </source>
</evidence>
<feature type="domain" description="Lon N-terminal" evidence="1">
    <location>
        <begin position="1"/>
        <end position="196"/>
    </location>
</feature>
<proteinExistence type="predicted"/>
<dbReference type="GO" id="GO:0008233">
    <property type="term" value="F:peptidase activity"/>
    <property type="evidence" value="ECO:0007669"/>
    <property type="project" value="UniProtKB-KW"/>
</dbReference>
<dbReference type="InterPro" id="IPR046336">
    <property type="entry name" value="Lon_prtase_N_sf"/>
</dbReference>
<keyword evidence="2" id="KW-0378">Hydrolase</keyword>
<keyword evidence="2" id="KW-0645">Protease</keyword>
<dbReference type="InterPro" id="IPR003111">
    <property type="entry name" value="Lon_prtase_N"/>
</dbReference>
<dbReference type="SUPFAM" id="SSF88697">
    <property type="entry name" value="PUA domain-like"/>
    <property type="match status" value="1"/>
</dbReference>